<dbReference type="PRINTS" id="PR00260">
    <property type="entry name" value="CHEMTRNSDUCR"/>
</dbReference>
<keyword evidence="3" id="KW-0175">Coiled coil</keyword>
<dbReference type="InterPro" id="IPR013655">
    <property type="entry name" value="PAS_fold_3"/>
</dbReference>
<dbReference type="InterPro" id="IPR003660">
    <property type="entry name" value="HAMP_dom"/>
</dbReference>
<dbReference type="InterPro" id="IPR035965">
    <property type="entry name" value="PAS-like_dom_sf"/>
</dbReference>
<dbReference type="CDD" id="cd06225">
    <property type="entry name" value="HAMP"/>
    <property type="match status" value="1"/>
</dbReference>
<dbReference type="InterPro" id="IPR051310">
    <property type="entry name" value="MCP_chemotaxis"/>
</dbReference>
<dbReference type="SMART" id="SM00304">
    <property type="entry name" value="HAMP"/>
    <property type="match status" value="1"/>
</dbReference>
<dbReference type="SMART" id="SM00283">
    <property type="entry name" value="MA"/>
    <property type="match status" value="1"/>
</dbReference>
<protein>
    <submittedName>
        <fullName evidence="8">Methyl-accepting chemotaxis protein</fullName>
    </submittedName>
</protein>
<sequence length="546" mass="58215">MRRNLPVTDVEYVLKDHETIVSKTDLKGKITYANQEFIDISGFSAEELLGSPHNLVRHPDMPPAAFADMWATLKSGKAWSGLVKNRCKNGNFYWVQANAAPLYENGQLVGYTSIRSKPARDQVEAAQQIYHAINAGSEDILIREGAVIRRSWRTPLSRLGQWSVRAKIMAPHLLLGAMFVPGVLSGGVGTGLRVAGVLGITICAVSAALLVRAVLRPLHSLREDVARMSSGDMAGHIRVDGKDEAGQLAETLRVLQTNVKVLIGQIREATVVVAQGTAGIASGNADLAARTEGQAAALEETAASMNQLTSTVKGNEDNAHRAQAEIATAAQMAGKGGKAVSEVVNKMQLIRESSRRIEEIISVVDDIAFQTNILALNASVEAARAGEQGRGFAVVAAEVRNLAQRSATAAKEIKHLIRDASGHVDDGASSVEQAGQTMEQIVGQVERVALYMSDICSASREQSQGIEQVNQAIIQMDGATQQNAALVEQAATSSAQMRSLAEELARLAACFRLHQAAEAQVLDMPQRDPAAGNMAPNSAGDQRKAA</sequence>
<evidence type="ECO:0000313" key="9">
    <source>
        <dbReference type="Proteomes" id="UP001205861"/>
    </source>
</evidence>
<evidence type="ECO:0000259" key="7">
    <source>
        <dbReference type="PROSITE" id="PS50885"/>
    </source>
</evidence>
<dbReference type="Gene3D" id="3.30.450.20">
    <property type="entry name" value="PAS domain"/>
    <property type="match status" value="1"/>
</dbReference>
<feature type="domain" description="PAS" evidence="6">
    <location>
        <begin position="25"/>
        <end position="60"/>
    </location>
</feature>
<reference evidence="8 9" key="1">
    <citation type="submission" date="2022-08" db="EMBL/GenBank/DDBJ databases">
        <title>Reclassification of Massilia species as members of the genera Telluria, Duganella, Pseudoduganella, Mokoshia gen. nov. and Zemynaea gen. nov. using orthogonal and non-orthogonal genome-based approaches.</title>
        <authorList>
            <person name="Bowman J.P."/>
        </authorList>
    </citation>
    <scope>NUCLEOTIDE SEQUENCE [LARGE SCALE GENOMIC DNA]</scope>
    <source>
        <strain evidence="8 9">JCM 31607</strain>
    </source>
</reference>
<evidence type="ECO:0000313" key="8">
    <source>
        <dbReference type="EMBL" id="MCS0610632.1"/>
    </source>
</evidence>
<feature type="coiled-coil region" evidence="3">
    <location>
        <begin position="288"/>
        <end position="325"/>
    </location>
</feature>
<dbReference type="RefSeq" id="WP_258858196.1">
    <property type="nucleotide sequence ID" value="NZ_JANUGV010000007.1"/>
</dbReference>
<dbReference type="Proteomes" id="UP001205861">
    <property type="component" value="Unassembled WGS sequence"/>
</dbReference>
<accession>A0ABT2BQ40</accession>
<dbReference type="InterPro" id="IPR004090">
    <property type="entry name" value="Chemotax_Me-accpt_rcpt"/>
</dbReference>
<name>A0ABT2BQ40_9BURK</name>
<dbReference type="PANTHER" id="PTHR43531">
    <property type="entry name" value="PROTEIN ICFG"/>
    <property type="match status" value="1"/>
</dbReference>
<dbReference type="PANTHER" id="PTHR43531:SF7">
    <property type="entry name" value="AEROTAXIS RECEPTOR"/>
    <property type="match status" value="1"/>
</dbReference>
<keyword evidence="2" id="KW-0807">Transducer</keyword>
<organism evidence="8 9">
    <name type="scientific">Massilia solisilvae</name>
    <dbReference type="NCBI Taxonomy" id="1811225"/>
    <lineage>
        <taxon>Bacteria</taxon>
        <taxon>Pseudomonadati</taxon>
        <taxon>Pseudomonadota</taxon>
        <taxon>Betaproteobacteria</taxon>
        <taxon>Burkholderiales</taxon>
        <taxon>Oxalobacteraceae</taxon>
        <taxon>Telluria group</taxon>
        <taxon>Massilia</taxon>
    </lineage>
</organism>
<evidence type="ECO:0000256" key="1">
    <source>
        <dbReference type="ARBA" id="ARBA00029447"/>
    </source>
</evidence>
<dbReference type="SUPFAM" id="SSF58104">
    <property type="entry name" value="Methyl-accepting chemotaxis protein (MCP) signaling domain"/>
    <property type="match status" value="1"/>
</dbReference>
<dbReference type="CDD" id="cd00130">
    <property type="entry name" value="PAS"/>
    <property type="match status" value="1"/>
</dbReference>
<dbReference type="EMBL" id="JANUGV010000007">
    <property type="protein sequence ID" value="MCS0610632.1"/>
    <property type="molecule type" value="Genomic_DNA"/>
</dbReference>
<evidence type="ECO:0000259" key="5">
    <source>
        <dbReference type="PROSITE" id="PS50111"/>
    </source>
</evidence>
<dbReference type="PROSITE" id="PS50111">
    <property type="entry name" value="CHEMOTAXIS_TRANSDUC_2"/>
    <property type="match status" value="1"/>
</dbReference>
<evidence type="ECO:0000259" key="6">
    <source>
        <dbReference type="PROSITE" id="PS50112"/>
    </source>
</evidence>
<feature type="domain" description="Methyl-accepting transducer" evidence="5">
    <location>
        <begin position="269"/>
        <end position="498"/>
    </location>
</feature>
<dbReference type="Gene3D" id="1.10.287.950">
    <property type="entry name" value="Methyl-accepting chemotaxis protein"/>
    <property type="match status" value="1"/>
</dbReference>
<proteinExistence type="inferred from homology"/>
<dbReference type="PROSITE" id="PS50885">
    <property type="entry name" value="HAMP"/>
    <property type="match status" value="1"/>
</dbReference>
<gene>
    <name evidence="8" type="ORF">NX773_20885</name>
</gene>
<evidence type="ECO:0000256" key="3">
    <source>
        <dbReference type="SAM" id="Coils"/>
    </source>
</evidence>
<dbReference type="PROSITE" id="PS50112">
    <property type="entry name" value="PAS"/>
    <property type="match status" value="1"/>
</dbReference>
<feature type="region of interest" description="Disordered" evidence="4">
    <location>
        <begin position="523"/>
        <end position="546"/>
    </location>
</feature>
<dbReference type="CDD" id="cd11386">
    <property type="entry name" value="MCP_signal"/>
    <property type="match status" value="1"/>
</dbReference>
<feature type="domain" description="HAMP" evidence="7">
    <location>
        <begin position="212"/>
        <end position="264"/>
    </location>
</feature>
<dbReference type="Pfam" id="PF08447">
    <property type="entry name" value="PAS_3"/>
    <property type="match status" value="1"/>
</dbReference>
<comment type="caution">
    <text evidence="8">The sequence shown here is derived from an EMBL/GenBank/DDBJ whole genome shotgun (WGS) entry which is preliminary data.</text>
</comment>
<dbReference type="SUPFAM" id="SSF55785">
    <property type="entry name" value="PYP-like sensor domain (PAS domain)"/>
    <property type="match status" value="1"/>
</dbReference>
<evidence type="ECO:0000256" key="2">
    <source>
        <dbReference type="PROSITE-ProRule" id="PRU00284"/>
    </source>
</evidence>
<dbReference type="Pfam" id="PF00672">
    <property type="entry name" value="HAMP"/>
    <property type="match status" value="1"/>
</dbReference>
<evidence type="ECO:0000256" key="4">
    <source>
        <dbReference type="SAM" id="MobiDB-lite"/>
    </source>
</evidence>
<dbReference type="InterPro" id="IPR004089">
    <property type="entry name" value="MCPsignal_dom"/>
</dbReference>
<dbReference type="InterPro" id="IPR000014">
    <property type="entry name" value="PAS"/>
</dbReference>
<comment type="similarity">
    <text evidence="1">Belongs to the methyl-accepting chemotaxis (MCP) protein family.</text>
</comment>
<dbReference type="NCBIfam" id="TIGR00229">
    <property type="entry name" value="sensory_box"/>
    <property type="match status" value="1"/>
</dbReference>
<dbReference type="Pfam" id="PF00015">
    <property type="entry name" value="MCPsignal"/>
    <property type="match status" value="1"/>
</dbReference>
<keyword evidence="9" id="KW-1185">Reference proteome</keyword>